<feature type="transmembrane region" description="Helical" evidence="1">
    <location>
        <begin position="7"/>
        <end position="26"/>
    </location>
</feature>
<organism evidence="2 3">
    <name type="scientific">Emticicia aquatilis</name>
    <dbReference type="NCBI Taxonomy" id="1537369"/>
    <lineage>
        <taxon>Bacteria</taxon>
        <taxon>Pseudomonadati</taxon>
        <taxon>Bacteroidota</taxon>
        <taxon>Cytophagia</taxon>
        <taxon>Cytophagales</taxon>
        <taxon>Leadbetterellaceae</taxon>
        <taxon>Emticicia</taxon>
    </lineage>
</organism>
<name>A0A916Z5T9_9BACT</name>
<dbReference type="Proteomes" id="UP000609064">
    <property type="component" value="Unassembled WGS sequence"/>
</dbReference>
<reference evidence="2" key="2">
    <citation type="submission" date="2020-09" db="EMBL/GenBank/DDBJ databases">
        <authorList>
            <person name="Sun Q."/>
            <person name="Zhou Y."/>
        </authorList>
    </citation>
    <scope>NUCLEOTIDE SEQUENCE</scope>
    <source>
        <strain evidence="2">CGMCC 1.15958</strain>
    </source>
</reference>
<dbReference type="AlphaFoldDB" id="A0A916Z5T9"/>
<proteinExistence type="predicted"/>
<evidence type="ECO:0000313" key="2">
    <source>
        <dbReference type="EMBL" id="GGD76060.1"/>
    </source>
</evidence>
<gene>
    <name evidence="2" type="ORF">GCM10011514_45020</name>
</gene>
<evidence type="ECO:0000313" key="3">
    <source>
        <dbReference type="Proteomes" id="UP000609064"/>
    </source>
</evidence>
<keyword evidence="1" id="KW-0472">Membrane</keyword>
<keyword evidence="1" id="KW-1133">Transmembrane helix</keyword>
<evidence type="ECO:0000256" key="1">
    <source>
        <dbReference type="SAM" id="Phobius"/>
    </source>
</evidence>
<accession>A0A916Z5T9</accession>
<keyword evidence="3" id="KW-1185">Reference proteome</keyword>
<protein>
    <submittedName>
        <fullName evidence="2">Uncharacterized protein</fullName>
    </submittedName>
</protein>
<reference evidence="2" key="1">
    <citation type="journal article" date="2014" name="Int. J. Syst. Evol. Microbiol.">
        <title>Complete genome sequence of Corynebacterium casei LMG S-19264T (=DSM 44701T), isolated from a smear-ripened cheese.</title>
        <authorList>
            <consortium name="US DOE Joint Genome Institute (JGI-PGF)"/>
            <person name="Walter F."/>
            <person name="Albersmeier A."/>
            <person name="Kalinowski J."/>
            <person name="Ruckert C."/>
        </authorList>
    </citation>
    <scope>NUCLEOTIDE SEQUENCE</scope>
    <source>
        <strain evidence="2">CGMCC 1.15958</strain>
    </source>
</reference>
<sequence>MKNMQKIYAFLGIIILVLGIYVWNLSIKPKPFELRKPEKNDELSERNIVKIRVDSLTKIIDLVYEDDATVSMADDDRFQVKLRNQGNSITNFYNDNPRLLETDDDRFSIKHEKNIVEASFKIETAGQIKYAFVPTDVVYKLSELAYNK</sequence>
<keyword evidence="1" id="KW-0812">Transmembrane</keyword>
<dbReference type="EMBL" id="BMKK01000012">
    <property type="protein sequence ID" value="GGD76060.1"/>
    <property type="molecule type" value="Genomic_DNA"/>
</dbReference>
<comment type="caution">
    <text evidence="2">The sequence shown here is derived from an EMBL/GenBank/DDBJ whole genome shotgun (WGS) entry which is preliminary data.</text>
</comment>